<evidence type="ECO:0000313" key="4">
    <source>
        <dbReference type="Proteomes" id="UP000294299"/>
    </source>
</evidence>
<dbReference type="Proteomes" id="UP000294299">
    <property type="component" value="Chromosome NFRAN"/>
</dbReference>
<protein>
    <submittedName>
        <fullName evidence="3">Stress response protein NhaX</fullName>
    </submittedName>
</protein>
<evidence type="ECO:0000256" key="1">
    <source>
        <dbReference type="ARBA" id="ARBA00008791"/>
    </source>
</evidence>
<sequence length="152" mass="16966">MIQKIIVTDDGTAVSDRAIEMALEIAKGLRAHLILLHIIDPTEHPESALFENDKELIEKAKQMNLIESKKDTWEERVKRKIQELSEKKIDSTSECRTGSPVEKILSFVDDNKADMIVMGSGKRLTGVSKIKALGSVTRKVSEMANCPVLIVH</sequence>
<organism evidence="3 4">
    <name type="scientific">Candidatus Nitrosocosmicus franklandianus</name>
    <dbReference type="NCBI Taxonomy" id="1798806"/>
    <lineage>
        <taxon>Archaea</taxon>
        <taxon>Nitrososphaerota</taxon>
        <taxon>Nitrososphaeria</taxon>
        <taxon>Nitrososphaerales</taxon>
        <taxon>Nitrososphaeraceae</taxon>
        <taxon>Candidatus Nitrosocosmicus</taxon>
    </lineage>
</organism>
<dbReference type="InterPro" id="IPR006016">
    <property type="entry name" value="UspA"/>
</dbReference>
<dbReference type="InterPro" id="IPR006015">
    <property type="entry name" value="Universal_stress_UspA"/>
</dbReference>
<dbReference type="PANTHER" id="PTHR46268">
    <property type="entry name" value="STRESS RESPONSE PROTEIN NHAX"/>
    <property type="match status" value="1"/>
</dbReference>
<accession>A0A484IBH7</accession>
<dbReference type="OrthoDB" id="105697at2157"/>
<dbReference type="InterPro" id="IPR014729">
    <property type="entry name" value="Rossmann-like_a/b/a_fold"/>
</dbReference>
<gene>
    <name evidence="3" type="primary">nhaX</name>
    <name evidence="3" type="ORF">NFRAN_2800</name>
</gene>
<keyword evidence="4" id="KW-1185">Reference proteome</keyword>
<evidence type="ECO:0000259" key="2">
    <source>
        <dbReference type="Pfam" id="PF00582"/>
    </source>
</evidence>
<dbReference type="CDD" id="cd00293">
    <property type="entry name" value="USP-like"/>
    <property type="match status" value="1"/>
</dbReference>
<dbReference type="PANTHER" id="PTHR46268:SF6">
    <property type="entry name" value="UNIVERSAL STRESS PROTEIN UP12"/>
    <property type="match status" value="1"/>
</dbReference>
<dbReference type="Pfam" id="PF00582">
    <property type="entry name" value="Usp"/>
    <property type="match status" value="1"/>
</dbReference>
<dbReference type="SUPFAM" id="SSF52402">
    <property type="entry name" value="Adenine nucleotide alpha hydrolases-like"/>
    <property type="match status" value="1"/>
</dbReference>
<proteinExistence type="inferred from homology"/>
<dbReference type="KEGG" id="nfn:NFRAN_2800"/>
<reference evidence="3 4" key="1">
    <citation type="submission" date="2019-02" db="EMBL/GenBank/DDBJ databases">
        <authorList>
            <person name="Lehtovirta-Morley E L."/>
        </authorList>
    </citation>
    <scope>NUCLEOTIDE SEQUENCE [LARGE SCALE GENOMIC DNA]</scope>
    <source>
        <strain evidence="3">NFRAN1</strain>
    </source>
</reference>
<name>A0A484IBH7_9ARCH</name>
<dbReference type="RefSeq" id="WP_134485138.1">
    <property type="nucleotide sequence ID" value="NZ_LR216287.1"/>
</dbReference>
<dbReference type="EMBL" id="LR216287">
    <property type="protein sequence ID" value="VFJ15123.1"/>
    <property type="molecule type" value="Genomic_DNA"/>
</dbReference>
<evidence type="ECO:0000313" key="3">
    <source>
        <dbReference type="EMBL" id="VFJ15123.1"/>
    </source>
</evidence>
<feature type="domain" description="UspA" evidence="2">
    <location>
        <begin position="1"/>
        <end position="152"/>
    </location>
</feature>
<comment type="similarity">
    <text evidence="1">Belongs to the universal stress protein A family.</text>
</comment>
<dbReference type="GeneID" id="39421939"/>
<dbReference type="PRINTS" id="PR01438">
    <property type="entry name" value="UNVRSLSTRESS"/>
</dbReference>
<dbReference type="AlphaFoldDB" id="A0A484IBH7"/>
<dbReference type="Gene3D" id="3.40.50.620">
    <property type="entry name" value="HUPs"/>
    <property type="match status" value="1"/>
</dbReference>